<dbReference type="Pfam" id="PF00709">
    <property type="entry name" value="Adenylsucc_synt"/>
    <property type="match status" value="1"/>
</dbReference>
<comment type="subcellular location">
    <subcellularLocation>
        <location evidence="8">Cytoplasm</location>
    </subcellularLocation>
</comment>
<dbReference type="NCBIfam" id="NF002223">
    <property type="entry name" value="PRK01117.1"/>
    <property type="match status" value="1"/>
</dbReference>
<feature type="binding site" evidence="8">
    <location>
        <position position="40"/>
    </location>
    <ligand>
        <name>Mg(2+)</name>
        <dbReference type="ChEBI" id="CHEBI:18420"/>
    </ligand>
</feature>
<dbReference type="EC" id="6.3.4.4" evidence="8 10"/>
<feature type="active site" description="Proton donor" evidence="8">
    <location>
        <position position="41"/>
    </location>
</feature>
<feature type="binding site" description="in other chain" evidence="8">
    <location>
        <position position="239"/>
    </location>
    <ligand>
        <name>IMP</name>
        <dbReference type="ChEBI" id="CHEBI:58053"/>
        <note>ligand shared between dimeric partners</note>
    </ligand>
</feature>
<dbReference type="Gene3D" id="1.10.300.10">
    <property type="entry name" value="Adenylosuccinate Synthetase, subunit A, domain 2"/>
    <property type="match status" value="1"/>
</dbReference>
<comment type="similarity">
    <text evidence="8 10">Belongs to the adenylosuccinate synthetase family.</text>
</comment>
<dbReference type="NCBIfam" id="TIGR00184">
    <property type="entry name" value="purA"/>
    <property type="match status" value="1"/>
</dbReference>
<evidence type="ECO:0000256" key="5">
    <source>
        <dbReference type="ARBA" id="ARBA00022755"/>
    </source>
</evidence>
<feature type="binding site" evidence="8">
    <location>
        <position position="305"/>
    </location>
    <ligand>
        <name>GTP</name>
        <dbReference type="ChEBI" id="CHEBI:37565"/>
    </ligand>
</feature>
<sequence>MPAIVLIGAQWGDEGKGKVTDLLGAQVDYVVRYSGGNNAGHTVITPDGQRYALHLMPSGALSPNAVIVIGNGVVVDPKVLLAEIDGLAERGVDTSRLRISGDAHLIMPHHRALDRVVERYLGSARIGTTGRGIGPAYGDKVARMGIRAQDLLDPGILRKKLELVLREKNQIMFKVYNRKALDVDAVVEEYLAYAERLKPYIVETRVLLWDALDAGKTVLMEGAQATMLDMDHGTYPFVTSSNPTAAGACVGTGIPPTSIDQVIGVSKAYTTRVGAGPFPTELFDDHGQHLRKIGHEYGTTTGRERRCGWFDAVVGRYAVRLNGITDLVITKLDVLTGLDTVPICVAYEIDGVRHDDMPATQTAYHHAKPIYEELPGWWEDISKARAWEDLPSNARRYILRVEELCGTRVSVVGVGPGREENVIRTPLLR</sequence>
<evidence type="ECO:0000313" key="12">
    <source>
        <dbReference type="Proteomes" id="UP001500218"/>
    </source>
</evidence>
<gene>
    <name evidence="8" type="primary">purA</name>
    <name evidence="11" type="ORF">GCM10009682_07560</name>
</gene>
<keyword evidence="7 8" id="KW-0342">GTP-binding</keyword>
<dbReference type="Gene3D" id="3.90.170.10">
    <property type="entry name" value="Adenylosuccinate Synthetase, subunit A, domain 3"/>
    <property type="match status" value="1"/>
</dbReference>
<comment type="caution">
    <text evidence="11">The sequence shown here is derived from an EMBL/GenBank/DDBJ whole genome shotgun (WGS) entry which is preliminary data.</text>
</comment>
<feature type="binding site" description="in other chain" evidence="8">
    <location>
        <position position="303"/>
    </location>
    <ligand>
        <name>IMP</name>
        <dbReference type="ChEBI" id="CHEBI:58053"/>
        <note>ligand shared between dimeric partners</note>
    </ligand>
</feature>
<evidence type="ECO:0000256" key="3">
    <source>
        <dbReference type="ARBA" id="ARBA00022723"/>
    </source>
</evidence>
<keyword evidence="2 8" id="KW-0436">Ligase</keyword>
<keyword evidence="6 8" id="KW-0460">Magnesium</keyword>
<dbReference type="Gene3D" id="3.40.440.10">
    <property type="entry name" value="Adenylosuccinate Synthetase, subunit A, domain 1"/>
    <property type="match status" value="1"/>
</dbReference>
<evidence type="ECO:0000256" key="8">
    <source>
        <dbReference type="HAMAP-Rule" id="MF_00011"/>
    </source>
</evidence>
<dbReference type="Proteomes" id="UP001500218">
    <property type="component" value="Unassembled WGS sequence"/>
</dbReference>
<dbReference type="CDD" id="cd03108">
    <property type="entry name" value="AdSS"/>
    <property type="match status" value="1"/>
</dbReference>
<dbReference type="InterPro" id="IPR042109">
    <property type="entry name" value="Adenylosuccinate_synth_dom1"/>
</dbReference>
<feature type="binding site" evidence="8">
    <location>
        <begin position="40"/>
        <end position="42"/>
    </location>
    <ligand>
        <name>GTP</name>
        <dbReference type="ChEBI" id="CHEBI:37565"/>
    </ligand>
</feature>
<comment type="subunit">
    <text evidence="1 8">Homodimer.</text>
</comment>
<keyword evidence="3 8" id="KW-0479">Metal-binding</keyword>
<comment type="cofactor">
    <cofactor evidence="8">
        <name>Mg(2+)</name>
        <dbReference type="ChEBI" id="CHEBI:18420"/>
    </cofactor>
    <text evidence="8">Binds 1 Mg(2+) ion per subunit.</text>
</comment>
<dbReference type="InterPro" id="IPR042110">
    <property type="entry name" value="Adenylosuccinate_synth_dom2"/>
</dbReference>
<feature type="binding site" description="in other chain" evidence="8">
    <location>
        <begin position="13"/>
        <end position="16"/>
    </location>
    <ligand>
        <name>IMP</name>
        <dbReference type="ChEBI" id="CHEBI:58053"/>
        <note>ligand shared between dimeric partners</note>
    </ligand>
</feature>
<keyword evidence="5 8" id="KW-0658">Purine biosynthesis</keyword>
<feature type="binding site" evidence="8">
    <location>
        <begin position="299"/>
        <end position="305"/>
    </location>
    <ligand>
        <name>substrate</name>
    </ligand>
</feature>
<protein>
    <recommendedName>
        <fullName evidence="8 10">Adenylosuccinate synthetase</fullName>
        <shortName evidence="8">AMPSase</shortName>
        <shortName evidence="8">AdSS</shortName>
        <ecNumber evidence="8 10">6.3.4.4</ecNumber>
    </recommendedName>
    <alternativeName>
        <fullName evidence="8">IMP--aspartate ligase</fullName>
    </alternativeName>
</protein>
<feature type="binding site" evidence="8">
    <location>
        <begin position="331"/>
        <end position="333"/>
    </location>
    <ligand>
        <name>GTP</name>
        <dbReference type="ChEBI" id="CHEBI:37565"/>
    </ligand>
</feature>
<evidence type="ECO:0000256" key="4">
    <source>
        <dbReference type="ARBA" id="ARBA00022741"/>
    </source>
</evidence>
<evidence type="ECO:0000256" key="10">
    <source>
        <dbReference type="RuleBase" id="RU000520"/>
    </source>
</evidence>
<dbReference type="EMBL" id="BAAALT010000014">
    <property type="protein sequence ID" value="GAA1787979.1"/>
    <property type="molecule type" value="Genomic_DNA"/>
</dbReference>
<comment type="catalytic activity">
    <reaction evidence="8 10">
        <text>IMP + L-aspartate + GTP = N(6)-(1,2-dicarboxyethyl)-AMP + GDP + phosphate + 2 H(+)</text>
        <dbReference type="Rhea" id="RHEA:15753"/>
        <dbReference type="ChEBI" id="CHEBI:15378"/>
        <dbReference type="ChEBI" id="CHEBI:29991"/>
        <dbReference type="ChEBI" id="CHEBI:37565"/>
        <dbReference type="ChEBI" id="CHEBI:43474"/>
        <dbReference type="ChEBI" id="CHEBI:57567"/>
        <dbReference type="ChEBI" id="CHEBI:58053"/>
        <dbReference type="ChEBI" id="CHEBI:58189"/>
        <dbReference type="EC" id="6.3.4.4"/>
    </reaction>
</comment>
<evidence type="ECO:0000256" key="9">
    <source>
        <dbReference type="PROSITE-ProRule" id="PRU10134"/>
    </source>
</evidence>
<proteinExistence type="inferred from homology"/>
<evidence type="ECO:0000256" key="2">
    <source>
        <dbReference type="ARBA" id="ARBA00022598"/>
    </source>
</evidence>
<comment type="pathway">
    <text evidence="8 10">Purine metabolism; AMP biosynthesis via de novo pathway; AMP from IMP: step 1/2.</text>
</comment>
<dbReference type="InterPro" id="IPR033128">
    <property type="entry name" value="Adenylosuccin_syn_Lys_AS"/>
</dbReference>
<feature type="binding site" evidence="8">
    <location>
        <begin position="12"/>
        <end position="18"/>
    </location>
    <ligand>
        <name>GTP</name>
        <dbReference type="ChEBI" id="CHEBI:37565"/>
    </ligand>
</feature>
<dbReference type="PANTHER" id="PTHR11846">
    <property type="entry name" value="ADENYLOSUCCINATE SYNTHETASE"/>
    <property type="match status" value="1"/>
</dbReference>
<dbReference type="InterPro" id="IPR027417">
    <property type="entry name" value="P-loop_NTPase"/>
</dbReference>
<feature type="binding site" description="in other chain" evidence="8">
    <location>
        <begin position="38"/>
        <end position="41"/>
    </location>
    <ligand>
        <name>IMP</name>
        <dbReference type="ChEBI" id="CHEBI:58053"/>
        <note>ligand shared between dimeric partners</note>
    </ligand>
</feature>
<dbReference type="InterPro" id="IPR001114">
    <property type="entry name" value="Adenylosuccinate_synthetase"/>
</dbReference>
<feature type="binding site" evidence="8">
    <location>
        <position position="13"/>
    </location>
    <ligand>
        <name>Mg(2+)</name>
        <dbReference type="ChEBI" id="CHEBI:18420"/>
    </ligand>
</feature>
<evidence type="ECO:0000256" key="1">
    <source>
        <dbReference type="ARBA" id="ARBA00011738"/>
    </source>
</evidence>
<dbReference type="InterPro" id="IPR042111">
    <property type="entry name" value="Adenylosuccinate_synth_dom3"/>
</dbReference>
<feature type="binding site" evidence="8">
    <location>
        <position position="143"/>
    </location>
    <ligand>
        <name>IMP</name>
        <dbReference type="ChEBI" id="CHEBI:58053"/>
        <note>ligand shared between dimeric partners</note>
    </ligand>
</feature>
<dbReference type="PROSITE" id="PS00513">
    <property type="entry name" value="ADENYLOSUCCIN_SYN_2"/>
    <property type="match status" value="1"/>
</dbReference>
<dbReference type="PROSITE" id="PS01266">
    <property type="entry name" value="ADENYLOSUCCIN_SYN_1"/>
    <property type="match status" value="1"/>
</dbReference>
<feature type="binding site" description="in other chain" evidence="8">
    <location>
        <position position="224"/>
    </location>
    <ligand>
        <name>IMP</name>
        <dbReference type="ChEBI" id="CHEBI:58053"/>
        <note>ligand shared between dimeric partners</note>
    </ligand>
</feature>
<name>A0ABP4XMC6_9ACTN</name>
<keyword evidence="12" id="KW-1185">Reference proteome</keyword>
<comment type="function">
    <text evidence="8">Plays an important role in the de novo pathway of purine nucleotide biosynthesis. Catalyzes the first committed step in the biosynthesis of AMP from IMP.</text>
</comment>
<feature type="active site" evidence="9">
    <location>
        <position position="140"/>
    </location>
</feature>
<feature type="binding site" evidence="8">
    <location>
        <begin position="413"/>
        <end position="415"/>
    </location>
    <ligand>
        <name>GTP</name>
        <dbReference type="ChEBI" id="CHEBI:37565"/>
    </ligand>
</feature>
<dbReference type="SMART" id="SM00788">
    <property type="entry name" value="Adenylsucc_synt"/>
    <property type="match status" value="1"/>
</dbReference>
<keyword evidence="8" id="KW-0963">Cytoplasm</keyword>
<reference evidence="12" key="1">
    <citation type="journal article" date="2019" name="Int. J. Syst. Evol. Microbiol.">
        <title>The Global Catalogue of Microorganisms (GCM) 10K type strain sequencing project: providing services to taxonomists for standard genome sequencing and annotation.</title>
        <authorList>
            <consortium name="The Broad Institute Genomics Platform"/>
            <consortium name="The Broad Institute Genome Sequencing Center for Infectious Disease"/>
            <person name="Wu L."/>
            <person name="Ma J."/>
        </authorList>
    </citation>
    <scope>NUCLEOTIDE SEQUENCE [LARGE SCALE GENOMIC DNA]</scope>
    <source>
        <strain evidence="12">JCM 13250</strain>
    </source>
</reference>
<dbReference type="RefSeq" id="WP_344126244.1">
    <property type="nucleotide sequence ID" value="NZ_BAAALT010000014.1"/>
</dbReference>
<dbReference type="InterPro" id="IPR018220">
    <property type="entry name" value="Adenylosuccin_syn_GTP-bd"/>
</dbReference>
<dbReference type="SUPFAM" id="SSF52540">
    <property type="entry name" value="P-loop containing nucleoside triphosphate hydrolases"/>
    <property type="match status" value="1"/>
</dbReference>
<accession>A0ABP4XMC6</accession>
<dbReference type="HAMAP" id="MF_00011">
    <property type="entry name" value="Adenylosucc_synth"/>
    <property type="match status" value="1"/>
</dbReference>
<keyword evidence="4 8" id="KW-0547">Nucleotide-binding</keyword>
<evidence type="ECO:0000256" key="6">
    <source>
        <dbReference type="ARBA" id="ARBA00022842"/>
    </source>
</evidence>
<evidence type="ECO:0000256" key="7">
    <source>
        <dbReference type="ARBA" id="ARBA00023134"/>
    </source>
</evidence>
<feature type="active site" description="Proton acceptor" evidence="8">
    <location>
        <position position="13"/>
    </location>
</feature>
<feature type="binding site" description="in other chain" evidence="8">
    <location>
        <position position="129"/>
    </location>
    <ligand>
        <name>IMP</name>
        <dbReference type="ChEBI" id="CHEBI:58053"/>
        <note>ligand shared between dimeric partners</note>
    </ligand>
</feature>
<evidence type="ECO:0000313" key="11">
    <source>
        <dbReference type="EMBL" id="GAA1787979.1"/>
    </source>
</evidence>
<dbReference type="PANTHER" id="PTHR11846:SF0">
    <property type="entry name" value="ADENYLOSUCCINATE SYNTHETASE"/>
    <property type="match status" value="1"/>
</dbReference>
<organism evidence="11 12">
    <name type="scientific">Luedemannella flava</name>
    <dbReference type="NCBI Taxonomy" id="349316"/>
    <lineage>
        <taxon>Bacteria</taxon>
        <taxon>Bacillati</taxon>
        <taxon>Actinomycetota</taxon>
        <taxon>Actinomycetes</taxon>
        <taxon>Micromonosporales</taxon>
        <taxon>Micromonosporaceae</taxon>
        <taxon>Luedemannella</taxon>
    </lineage>
</organism>